<evidence type="ECO:0000256" key="8">
    <source>
        <dbReference type="ARBA" id="ARBA00023027"/>
    </source>
</evidence>
<dbReference type="GO" id="GO:0019677">
    <property type="term" value="P:NAD+ catabolic process"/>
    <property type="evidence" value="ECO:0007669"/>
    <property type="project" value="TreeGrafter"/>
</dbReference>
<dbReference type="AlphaFoldDB" id="A0A3M0A8W8"/>
<evidence type="ECO:0000256" key="1">
    <source>
        <dbReference type="ARBA" id="ARBA00001946"/>
    </source>
</evidence>
<dbReference type="SUPFAM" id="SSF55811">
    <property type="entry name" value="Nudix"/>
    <property type="match status" value="1"/>
</dbReference>
<organism evidence="12 13">
    <name type="scientific">Umboniibacter marinipuniceus</name>
    <dbReference type="NCBI Taxonomy" id="569599"/>
    <lineage>
        <taxon>Bacteria</taxon>
        <taxon>Pseudomonadati</taxon>
        <taxon>Pseudomonadota</taxon>
        <taxon>Gammaproteobacteria</taxon>
        <taxon>Cellvibrionales</taxon>
        <taxon>Cellvibrionaceae</taxon>
        <taxon>Umboniibacter</taxon>
    </lineage>
</organism>
<dbReference type="CDD" id="cd03429">
    <property type="entry name" value="NUDIX_NADH_pyrophosphatase_Nudt13"/>
    <property type="match status" value="1"/>
</dbReference>
<dbReference type="PROSITE" id="PS51462">
    <property type="entry name" value="NUDIX"/>
    <property type="match status" value="1"/>
</dbReference>
<sequence>MKTNRWIVTDGSHVFTQTNLFYTAKPPMIVGDEILIREDHGVNWYVLVPHEPINGENLRDLLLSYSLEDQQYLSAAAEVANWYKDHRYCPRCGYRTRRLSNELAMACDKCRYRSYPRLSPCVLALVEDGDRILLAHHHRSNEPVYTVLAGFIEVGESAEQAVLREVKEEAGVHVSNIRYLGSQSWPFPGQMMLAYIASYESGELSRDKNELSDLRWFKKDELALLPPLGTISEAMISQWLASQQSAE</sequence>
<dbReference type="InterPro" id="IPR020476">
    <property type="entry name" value="Nudix_hydrolase"/>
</dbReference>
<evidence type="ECO:0000256" key="6">
    <source>
        <dbReference type="ARBA" id="ARBA00022801"/>
    </source>
</evidence>
<dbReference type="Pfam" id="PF00293">
    <property type="entry name" value="NUDIX"/>
    <property type="match status" value="1"/>
</dbReference>
<dbReference type="Gene3D" id="3.90.79.10">
    <property type="entry name" value="Nucleoside Triphosphate Pyrophosphohydrolase"/>
    <property type="match status" value="1"/>
</dbReference>
<dbReference type="GO" id="GO:0035529">
    <property type="term" value="F:NADH pyrophosphatase activity"/>
    <property type="evidence" value="ECO:0007669"/>
    <property type="project" value="TreeGrafter"/>
</dbReference>
<comment type="caution">
    <text evidence="12">The sequence shown here is derived from an EMBL/GenBank/DDBJ whole genome shotgun (WGS) entry which is preliminary data.</text>
</comment>
<dbReference type="PROSITE" id="PS00893">
    <property type="entry name" value="NUDIX_BOX"/>
    <property type="match status" value="1"/>
</dbReference>
<dbReference type="GO" id="GO:0005829">
    <property type="term" value="C:cytosol"/>
    <property type="evidence" value="ECO:0007669"/>
    <property type="project" value="TreeGrafter"/>
</dbReference>
<dbReference type="PRINTS" id="PR00502">
    <property type="entry name" value="NUDIXFAMILY"/>
</dbReference>
<evidence type="ECO:0000256" key="5">
    <source>
        <dbReference type="ARBA" id="ARBA00022723"/>
    </source>
</evidence>
<feature type="domain" description="Nudix hydrolase" evidence="11">
    <location>
        <begin position="115"/>
        <end position="242"/>
    </location>
</feature>
<name>A0A3M0A8W8_9GAMM</name>
<keyword evidence="8" id="KW-0520">NAD</keyword>
<evidence type="ECO:0000256" key="7">
    <source>
        <dbReference type="ARBA" id="ARBA00022842"/>
    </source>
</evidence>
<dbReference type="PANTHER" id="PTHR42904:SF6">
    <property type="entry name" value="NAD-CAPPED RNA HYDROLASE NUDT12"/>
    <property type="match status" value="1"/>
</dbReference>
<dbReference type="NCBIfam" id="NF001299">
    <property type="entry name" value="PRK00241.1"/>
    <property type="match status" value="1"/>
</dbReference>
<dbReference type="InterPro" id="IPR000086">
    <property type="entry name" value="NUDIX_hydrolase_dom"/>
</dbReference>
<comment type="cofactor">
    <cofactor evidence="2">
        <name>Zn(2+)</name>
        <dbReference type="ChEBI" id="CHEBI:29105"/>
    </cofactor>
</comment>
<dbReference type="PANTHER" id="PTHR42904">
    <property type="entry name" value="NUDIX HYDROLASE, NUDC SUBFAMILY"/>
    <property type="match status" value="1"/>
</dbReference>
<evidence type="ECO:0000313" key="13">
    <source>
        <dbReference type="Proteomes" id="UP000267187"/>
    </source>
</evidence>
<evidence type="ECO:0000256" key="3">
    <source>
        <dbReference type="ARBA" id="ARBA00009595"/>
    </source>
</evidence>
<keyword evidence="5" id="KW-0479">Metal-binding</keyword>
<dbReference type="RefSeq" id="WP_121876220.1">
    <property type="nucleotide sequence ID" value="NZ_REFJ01000002.1"/>
</dbReference>
<comment type="cofactor">
    <cofactor evidence="1">
        <name>Mg(2+)</name>
        <dbReference type="ChEBI" id="CHEBI:18420"/>
    </cofactor>
</comment>
<protein>
    <recommendedName>
        <fullName evidence="4">NAD(+) diphosphatase</fullName>
        <ecNumber evidence="4">3.6.1.22</ecNumber>
    </recommendedName>
</protein>
<dbReference type="InterPro" id="IPR049734">
    <property type="entry name" value="NudC-like_C"/>
</dbReference>
<dbReference type="Proteomes" id="UP000267187">
    <property type="component" value="Unassembled WGS sequence"/>
</dbReference>
<dbReference type="InterPro" id="IPR050241">
    <property type="entry name" value="NAD-cap_RNA_hydrolase_NudC"/>
</dbReference>
<evidence type="ECO:0000259" key="11">
    <source>
        <dbReference type="PROSITE" id="PS51462"/>
    </source>
</evidence>
<dbReference type="InterPro" id="IPR020084">
    <property type="entry name" value="NUDIX_hydrolase_CS"/>
</dbReference>
<dbReference type="InterPro" id="IPR015376">
    <property type="entry name" value="Znr_NADH_PPase"/>
</dbReference>
<comment type="similarity">
    <text evidence="3">Belongs to the Nudix hydrolase family. NudC subfamily.</text>
</comment>
<keyword evidence="7" id="KW-0460">Magnesium</keyword>
<proteinExistence type="inferred from homology"/>
<dbReference type="EMBL" id="REFJ01000002">
    <property type="protein sequence ID" value="RMA81056.1"/>
    <property type="molecule type" value="Genomic_DNA"/>
</dbReference>
<dbReference type="Gene3D" id="3.90.79.20">
    <property type="match status" value="1"/>
</dbReference>
<gene>
    <name evidence="12" type="ORF">DFR27_0848</name>
</gene>
<evidence type="ECO:0000256" key="2">
    <source>
        <dbReference type="ARBA" id="ARBA00001947"/>
    </source>
</evidence>
<dbReference type="GO" id="GO:0046872">
    <property type="term" value="F:metal ion binding"/>
    <property type="evidence" value="ECO:0007669"/>
    <property type="project" value="UniProtKB-KW"/>
</dbReference>
<comment type="catalytic activity">
    <reaction evidence="9">
        <text>a 5'-end NAD(+)-phospho-ribonucleoside in mRNA + H2O = a 5'-end phospho-adenosine-phospho-ribonucleoside in mRNA + beta-nicotinamide D-ribonucleotide + 2 H(+)</text>
        <dbReference type="Rhea" id="RHEA:60876"/>
        <dbReference type="Rhea" id="RHEA-COMP:15698"/>
        <dbReference type="Rhea" id="RHEA-COMP:15719"/>
        <dbReference type="ChEBI" id="CHEBI:14649"/>
        <dbReference type="ChEBI" id="CHEBI:15377"/>
        <dbReference type="ChEBI" id="CHEBI:15378"/>
        <dbReference type="ChEBI" id="CHEBI:144029"/>
        <dbReference type="ChEBI" id="CHEBI:144051"/>
    </reaction>
    <physiologicalReaction direction="left-to-right" evidence="9">
        <dbReference type="Rhea" id="RHEA:60877"/>
    </physiologicalReaction>
</comment>
<evidence type="ECO:0000256" key="10">
    <source>
        <dbReference type="RuleBase" id="RU003476"/>
    </source>
</evidence>
<dbReference type="InterPro" id="IPR015797">
    <property type="entry name" value="NUDIX_hydrolase-like_dom_sf"/>
</dbReference>
<evidence type="ECO:0000256" key="4">
    <source>
        <dbReference type="ARBA" id="ARBA00012381"/>
    </source>
</evidence>
<dbReference type="GO" id="GO:0006742">
    <property type="term" value="P:NADP+ catabolic process"/>
    <property type="evidence" value="ECO:0007669"/>
    <property type="project" value="TreeGrafter"/>
</dbReference>
<accession>A0A3M0A8W8</accession>
<dbReference type="EC" id="3.6.1.22" evidence="4"/>
<dbReference type="OrthoDB" id="9791656at2"/>
<keyword evidence="6 10" id="KW-0378">Hydrolase</keyword>
<evidence type="ECO:0000313" key="12">
    <source>
        <dbReference type="EMBL" id="RMA81056.1"/>
    </source>
</evidence>
<keyword evidence="13" id="KW-1185">Reference proteome</keyword>
<dbReference type="Pfam" id="PF09297">
    <property type="entry name" value="Zn_ribbon_NUD"/>
    <property type="match status" value="1"/>
</dbReference>
<evidence type="ECO:0000256" key="9">
    <source>
        <dbReference type="ARBA" id="ARBA00023679"/>
    </source>
</evidence>
<reference evidence="12 13" key="1">
    <citation type="submission" date="2018-10" db="EMBL/GenBank/DDBJ databases">
        <title>Genomic Encyclopedia of Type Strains, Phase IV (KMG-IV): sequencing the most valuable type-strain genomes for metagenomic binning, comparative biology and taxonomic classification.</title>
        <authorList>
            <person name="Goeker M."/>
        </authorList>
    </citation>
    <scope>NUCLEOTIDE SEQUENCE [LARGE SCALE GENOMIC DNA]</scope>
    <source>
        <strain evidence="12 13">DSM 25080</strain>
    </source>
</reference>